<dbReference type="GO" id="GO:0043115">
    <property type="term" value="F:precorrin-2 dehydrogenase activity"/>
    <property type="evidence" value="ECO:0007669"/>
    <property type="project" value="UniProtKB-EC"/>
</dbReference>
<keyword evidence="5" id="KW-0627">Porphyrin biosynthesis</keyword>
<evidence type="ECO:0000256" key="5">
    <source>
        <dbReference type="ARBA" id="ARBA00023244"/>
    </source>
</evidence>
<evidence type="ECO:0000256" key="2">
    <source>
        <dbReference type="ARBA" id="ARBA00012400"/>
    </source>
</evidence>
<dbReference type="PANTHER" id="PTHR35330:SF1">
    <property type="entry name" value="SIROHEME BIOSYNTHESIS PROTEIN MET8"/>
    <property type="match status" value="1"/>
</dbReference>
<dbReference type="EC" id="1.3.1.76" evidence="2"/>
<keyword evidence="4" id="KW-0520">NAD</keyword>
<dbReference type="GeneID" id="10278913"/>
<dbReference type="KEGG" id="mel:Metbo_2441"/>
<dbReference type="Gene3D" id="3.40.50.720">
    <property type="entry name" value="NAD(P)-binding Rossmann-like Domain"/>
    <property type="match status" value="1"/>
</dbReference>
<organism evidence="7 8">
    <name type="scientific">Methanobacterium lacus (strain AL-21)</name>
    <dbReference type="NCBI Taxonomy" id="877455"/>
    <lineage>
        <taxon>Archaea</taxon>
        <taxon>Methanobacteriati</taxon>
        <taxon>Methanobacteriota</taxon>
        <taxon>Methanomada group</taxon>
        <taxon>Methanobacteria</taxon>
        <taxon>Methanobacteriales</taxon>
        <taxon>Methanobacteriaceae</taxon>
        <taxon>Methanobacterium</taxon>
    </lineage>
</organism>
<sequence>MGWTPLYLNMADKKVLIVGSGEVGSRRCERFLDAGAKVVLIGDHVNDDLVQLGAIVKSIDELGLWIDWADIVVAASGDHELNNRVGEMSGDKLINRADNPNDGNLIVPSSFFIGDVQICIFTGGKSPLMSKELRKKIQKVIKPEDIYQLELQYYARNILKQNIDDQKIRREYLYKILEDLKIKELLNKGDLESAKKHASTIIDTIDQA</sequence>
<keyword evidence="8" id="KW-1185">Reference proteome</keyword>
<evidence type="ECO:0000256" key="6">
    <source>
        <dbReference type="ARBA" id="ARBA00047561"/>
    </source>
</evidence>
<name>F0T6M0_METLA</name>
<dbReference type="GO" id="GO:0019354">
    <property type="term" value="P:siroheme biosynthetic process"/>
    <property type="evidence" value="ECO:0007669"/>
    <property type="project" value="UniProtKB-UniPathway"/>
</dbReference>
<dbReference type="eggNOG" id="arCOG01044">
    <property type="taxonomic scope" value="Archaea"/>
</dbReference>
<dbReference type="InterPro" id="IPR036291">
    <property type="entry name" value="NAD(P)-bd_dom_sf"/>
</dbReference>
<dbReference type="PANTHER" id="PTHR35330">
    <property type="entry name" value="SIROHEME BIOSYNTHESIS PROTEIN MET8"/>
    <property type="match status" value="1"/>
</dbReference>
<dbReference type="AlphaFoldDB" id="F0T6M0"/>
<accession>F0T6M0</accession>
<dbReference type="SUPFAM" id="SSF51735">
    <property type="entry name" value="NAD(P)-binding Rossmann-fold domains"/>
    <property type="match status" value="1"/>
</dbReference>
<evidence type="ECO:0000256" key="3">
    <source>
        <dbReference type="ARBA" id="ARBA00023002"/>
    </source>
</evidence>
<dbReference type="Gene3D" id="3.30.160.110">
    <property type="entry name" value="Siroheme synthase, domain 2"/>
    <property type="match status" value="1"/>
</dbReference>
<dbReference type="UniPathway" id="UPA00262">
    <property type="reaction ID" value="UER00222"/>
</dbReference>
<dbReference type="GO" id="GO:0004325">
    <property type="term" value="F:ferrochelatase activity"/>
    <property type="evidence" value="ECO:0007669"/>
    <property type="project" value="InterPro"/>
</dbReference>
<gene>
    <name evidence="7" type="ordered locus">Metbo_2441</name>
</gene>
<reference evidence="7 8" key="2">
    <citation type="journal article" date="2014" name="Int. J. Syst. Evol. Microbiol.">
        <title>Methanobacterium paludis sp. nov. and a novel strain of Methanobacterium lacus isolated from northern peatlands.</title>
        <authorList>
            <person name="Cadillo-Quiroz H."/>
            <person name="Brauer S.L."/>
            <person name="Goodson N."/>
            <person name="Yavitt J.B."/>
            <person name="Zinder S.H."/>
        </authorList>
    </citation>
    <scope>NUCLEOTIDE SEQUENCE [LARGE SCALE GENOMIC DNA]</scope>
    <source>
        <strain evidence="7 8">AL-21</strain>
    </source>
</reference>
<dbReference type="InterPro" id="IPR028161">
    <property type="entry name" value="Met8-like"/>
</dbReference>
<dbReference type="HOGENOM" id="CLU_011276_8_2_2"/>
<protein>
    <recommendedName>
        <fullName evidence="2">precorrin-2 dehydrogenase</fullName>
        <ecNumber evidence="2">1.3.1.76</ecNumber>
    </recommendedName>
</protein>
<dbReference type="STRING" id="877455.Metbo_2441"/>
<comment type="pathway">
    <text evidence="1">Porphyrin-containing compound metabolism; siroheme biosynthesis; sirohydrochlorin from precorrin-2: step 1/1.</text>
</comment>
<evidence type="ECO:0000313" key="7">
    <source>
        <dbReference type="EMBL" id="ADZ10654.1"/>
    </source>
</evidence>
<comment type="catalytic activity">
    <reaction evidence="6">
        <text>precorrin-2 + NAD(+) = sirohydrochlorin + NADH + 2 H(+)</text>
        <dbReference type="Rhea" id="RHEA:15613"/>
        <dbReference type="ChEBI" id="CHEBI:15378"/>
        <dbReference type="ChEBI" id="CHEBI:57540"/>
        <dbReference type="ChEBI" id="CHEBI:57945"/>
        <dbReference type="ChEBI" id="CHEBI:58351"/>
        <dbReference type="ChEBI" id="CHEBI:58827"/>
        <dbReference type="EC" id="1.3.1.76"/>
    </reaction>
</comment>
<keyword evidence="3" id="KW-0560">Oxidoreductase</keyword>
<evidence type="ECO:0000256" key="1">
    <source>
        <dbReference type="ARBA" id="ARBA00005010"/>
    </source>
</evidence>
<dbReference type="InterPro" id="IPR006367">
    <property type="entry name" value="Sirohaem_synthase_N"/>
</dbReference>
<dbReference type="Proteomes" id="UP000007490">
    <property type="component" value="Chromosome"/>
</dbReference>
<reference evidence="8" key="1">
    <citation type="submission" date="2011-02" db="EMBL/GenBank/DDBJ databases">
        <title>Complete sequence of Methanobacterium sp. AL-21.</title>
        <authorList>
            <consortium name="US DOE Joint Genome Institute"/>
            <person name="Lucas S."/>
            <person name="Copeland A."/>
            <person name="Lapidus A."/>
            <person name="Cheng J.-F."/>
            <person name="Goodwin L."/>
            <person name="Pitluck S."/>
            <person name="Chertkov O."/>
            <person name="Detter J.C."/>
            <person name="Han C."/>
            <person name="Tapia R."/>
            <person name="Land M."/>
            <person name="Hauser L."/>
            <person name="Kyrpides N."/>
            <person name="Ivanova N."/>
            <person name="Mikhailova N."/>
            <person name="Pagani I."/>
            <person name="Cadillo-Quiroz H."/>
            <person name="Imachi H."/>
            <person name="Zinder S."/>
            <person name="Liu W."/>
            <person name="Woyke T."/>
        </authorList>
    </citation>
    <scope>NUCLEOTIDE SEQUENCE [LARGE SCALE GENOMIC DNA]</scope>
    <source>
        <strain evidence="8">AL-21</strain>
    </source>
</reference>
<evidence type="ECO:0000256" key="4">
    <source>
        <dbReference type="ARBA" id="ARBA00023027"/>
    </source>
</evidence>
<dbReference type="RefSeq" id="WP_013646005.1">
    <property type="nucleotide sequence ID" value="NC_015216.1"/>
</dbReference>
<dbReference type="SUPFAM" id="SSF75615">
    <property type="entry name" value="Siroheme synthase middle domains-like"/>
    <property type="match status" value="1"/>
</dbReference>
<dbReference type="Pfam" id="PF13241">
    <property type="entry name" value="NAD_binding_7"/>
    <property type="match status" value="1"/>
</dbReference>
<dbReference type="NCBIfam" id="TIGR01470">
    <property type="entry name" value="cysG_Nterm"/>
    <property type="match status" value="1"/>
</dbReference>
<dbReference type="EMBL" id="CP002551">
    <property type="protein sequence ID" value="ADZ10654.1"/>
    <property type="molecule type" value="Genomic_DNA"/>
</dbReference>
<dbReference type="OrthoDB" id="10510at2157"/>
<proteinExistence type="predicted"/>
<evidence type="ECO:0000313" key="8">
    <source>
        <dbReference type="Proteomes" id="UP000007490"/>
    </source>
</evidence>